<dbReference type="InterPro" id="IPR045133">
    <property type="entry name" value="IRE1/2-like"/>
</dbReference>
<dbReference type="GO" id="GO:0006397">
    <property type="term" value="P:mRNA processing"/>
    <property type="evidence" value="ECO:0007669"/>
    <property type="project" value="InterPro"/>
</dbReference>
<proteinExistence type="predicted"/>
<keyword evidence="8" id="KW-0808">Transferase</keyword>
<dbReference type="Gene3D" id="1.25.40.20">
    <property type="entry name" value="Ankyrin repeat-containing domain"/>
    <property type="match status" value="1"/>
</dbReference>
<dbReference type="InterPro" id="IPR000719">
    <property type="entry name" value="Prot_kinase_dom"/>
</dbReference>
<dbReference type="Pfam" id="PF12796">
    <property type="entry name" value="Ank_2"/>
    <property type="match status" value="1"/>
</dbReference>
<feature type="region of interest" description="Disordered" evidence="4">
    <location>
        <begin position="23"/>
        <end position="46"/>
    </location>
</feature>
<dbReference type="PROSITE" id="PS00108">
    <property type="entry name" value="PROTEIN_KINASE_ST"/>
    <property type="match status" value="1"/>
</dbReference>
<keyword evidence="8" id="KW-0418">Kinase</keyword>
<dbReference type="Proteomes" id="UP000646548">
    <property type="component" value="Unassembled WGS sequence"/>
</dbReference>
<dbReference type="GO" id="GO:1990604">
    <property type="term" value="C:IRE1-TRAF2-ASK1 complex"/>
    <property type="evidence" value="ECO:0007669"/>
    <property type="project" value="TreeGrafter"/>
</dbReference>
<keyword evidence="1" id="KW-0547">Nucleotide-binding</keyword>
<keyword evidence="2" id="KW-0067">ATP-binding</keyword>
<dbReference type="SMART" id="SM00220">
    <property type="entry name" value="S_TKc"/>
    <property type="match status" value="1"/>
</dbReference>
<dbReference type="Pfam" id="PF00069">
    <property type="entry name" value="Pkinase"/>
    <property type="match status" value="1"/>
</dbReference>
<dbReference type="SUPFAM" id="SSF48403">
    <property type="entry name" value="Ankyrin repeat"/>
    <property type="match status" value="1"/>
</dbReference>
<dbReference type="AlphaFoldDB" id="A0A834L1B8"/>
<name>A0A834L1B8_ORYME</name>
<dbReference type="InterPro" id="IPR010513">
    <property type="entry name" value="KEN_dom"/>
</dbReference>
<organism evidence="8 9">
    <name type="scientific">Oryzias melastigma</name>
    <name type="common">Marine medaka</name>
    <dbReference type="NCBI Taxonomy" id="30732"/>
    <lineage>
        <taxon>Eukaryota</taxon>
        <taxon>Metazoa</taxon>
        <taxon>Chordata</taxon>
        <taxon>Craniata</taxon>
        <taxon>Vertebrata</taxon>
        <taxon>Euteleostomi</taxon>
        <taxon>Actinopterygii</taxon>
        <taxon>Neopterygii</taxon>
        <taxon>Teleostei</taxon>
        <taxon>Neoteleostei</taxon>
        <taxon>Acanthomorphata</taxon>
        <taxon>Ovalentaria</taxon>
        <taxon>Atherinomorphae</taxon>
        <taxon>Beloniformes</taxon>
        <taxon>Adrianichthyidae</taxon>
        <taxon>Oryziinae</taxon>
        <taxon>Oryzias</taxon>
    </lineage>
</organism>
<dbReference type="PROSITE" id="PS50088">
    <property type="entry name" value="ANK_REPEAT"/>
    <property type="match status" value="1"/>
</dbReference>
<evidence type="ECO:0000256" key="2">
    <source>
        <dbReference type="ARBA" id="ARBA00022840"/>
    </source>
</evidence>
<feature type="chain" id="PRO_5032599380" evidence="5">
    <location>
        <begin position="22"/>
        <end position="1240"/>
    </location>
</feature>
<dbReference type="InterPro" id="IPR036770">
    <property type="entry name" value="Ankyrin_rpt-contain_sf"/>
</dbReference>
<feature type="domain" description="Protein kinase" evidence="6">
    <location>
        <begin position="830"/>
        <end position="1082"/>
    </location>
</feature>
<evidence type="ECO:0000313" key="8">
    <source>
        <dbReference type="EMBL" id="KAF6738280.1"/>
    </source>
</evidence>
<accession>A0A834L1B8</accession>
<dbReference type="GO" id="GO:0070059">
    <property type="term" value="P:intrinsic apoptotic signaling pathway in response to endoplasmic reticulum stress"/>
    <property type="evidence" value="ECO:0007669"/>
    <property type="project" value="TreeGrafter"/>
</dbReference>
<dbReference type="GO" id="GO:0004674">
    <property type="term" value="F:protein serine/threonine kinase activity"/>
    <property type="evidence" value="ECO:0007669"/>
    <property type="project" value="InterPro"/>
</dbReference>
<dbReference type="GO" id="GO:0005524">
    <property type="term" value="F:ATP binding"/>
    <property type="evidence" value="ECO:0007669"/>
    <property type="project" value="UniProtKB-KW"/>
</dbReference>
<dbReference type="InterPro" id="IPR011009">
    <property type="entry name" value="Kinase-like_dom_sf"/>
</dbReference>
<dbReference type="EMBL" id="WKFB01000031">
    <property type="protein sequence ID" value="KAF6738280.1"/>
    <property type="molecule type" value="Genomic_DNA"/>
</dbReference>
<keyword evidence="3" id="KW-0040">ANK repeat</keyword>
<evidence type="ECO:0000256" key="1">
    <source>
        <dbReference type="ARBA" id="ARBA00022741"/>
    </source>
</evidence>
<feature type="domain" description="KEN" evidence="7">
    <location>
        <begin position="1085"/>
        <end position="1205"/>
    </location>
</feature>
<evidence type="ECO:0000259" key="7">
    <source>
        <dbReference type="PROSITE" id="PS51392"/>
    </source>
</evidence>
<dbReference type="InterPro" id="IPR038357">
    <property type="entry name" value="KEN_sf"/>
</dbReference>
<evidence type="ECO:0000259" key="6">
    <source>
        <dbReference type="PROSITE" id="PS50011"/>
    </source>
</evidence>
<feature type="region of interest" description="Disordered" evidence="4">
    <location>
        <begin position="90"/>
        <end position="115"/>
    </location>
</feature>
<feature type="region of interest" description="Disordered" evidence="4">
    <location>
        <begin position="1203"/>
        <end position="1240"/>
    </location>
</feature>
<dbReference type="PANTHER" id="PTHR13954">
    <property type="entry name" value="IRE1-RELATED"/>
    <property type="match status" value="1"/>
</dbReference>
<evidence type="ECO:0000256" key="3">
    <source>
        <dbReference type="PROSITE-ProRule" id="PRU00023"/>
    </source>
</evidence>
<dbReference type="GO" id="GO:0004521">
    <property type="term" value="F:RNA endonuclease activity"/>
    <property type="evidence" value="ECO:0007669"/>
    <property type="project" value="InterPro"/>
</dbReference>
<dbReference type="Pfam" id="PF06479">
    <property type="entry name" value="Ribonuc_2-5A"/>
    <property type="match status" value="1"/>
</dbReference>
<feature type="signal peptide" evidence="5">
    <location>
        <begin position="1"/>
        <end position="21"/>
    </location>
</feature>
<sequence length="1240" mass="139425">MSCFSLPPLLLPLLFVLDEKASPGAPEDDGKLSARPRLQRGGSSASLHNSLMRNSIFQLMIHTLDPLSEGKFREKASILHKIAKKKCQVEDSEKANGVSSRADKNLPNSSSVEVEVTPPMNGTAGQEGEAPSPVITLLIHLLLPTAGSLNRALAHRTLRGAVDVRPSSDRLRAAPAAVVAVLTLTPDGAGTDLSDMRACTCWLPRLLIILNNWIQRDQGTFLLTEGFAAVTFKLRSHRPRQHALKWPLAVESLCQCLDMHNLVLSHSGVAMQVCTTLFLGFTYKTCPLNVDTKRLNVIAGISIIERRINKRLSYPRNMNIITQVQLAVPLPVPTETHPVIECIQSNNLKKLKRLIRDNDMDGLYPCRQLKDFITPLIAAVYKHNKDIFTYLLRQGANPNQASNSGFTALHFVSTCNTPLCFVEELLDAGANPNLGPVTPLEYAAVHNREDVMRRLLSAGAQSTLIPFSNNNLKILVQKISDLASQGHELCSKIKPFWDLEISLKQNSPERVLKDFDSHMFWEDPTTHLTMIEILFTVSGRGQEKYSQGSIKWLKETGNLDVYITSAVSRFGKIPKSHLLRAICSLHVVFCTMDDIPNEEALAIIPKLLDELCSKKRADSRVAVMQRQDPPANFEIVLQTLYVITQKSKGISSWDVSFLDSLSKKVAPFLNEPHPSTTRAYAYGIFANLLSVVNPVDLFQSVGISSVPDNILISAEMTTNDKLKEALRRLKNYFLDPNSADMASPAVHKKKKKRKRNKSKNMEKQENPDDEANASSANQLTTTLPVQVTYVKPPWGRKWLPISKRWNDKLKRLVDADDGKVCRIGSIIYVNDAEFRIAKGSDGTEVFLGLRDDGTEVAIKRMSKSNYEVLKNEEGILRLPELDHPSIVRYIDAAEDQNFGYLALQLCEYSLEEYIKDHVDDQQMKEKLVGDFLRSLEVLHCQNPQILHRDLKPQNVLIDVKRNARLADFGISRRLCKNETTLRTVSAGTKCWMATETLGQEESKISYKSNTDVQVAGMLIYYILSSGHHPFGKSVECEFNIYKGIYSLDHVEDLLAGDLIEQMINKDPTRRPNVETCLGHPFFWSSRIKLEYLKRIGNRKEAEKCRQADQKLIDSLESSAANKSFTQWKQRFPEDLVRRMDGNGKAYPETTLGLLRFIRNLHVHYEKDAALIDVLTLFPELFGCIYKFSKAQGWNEETPLKEMFQREDSRSAFVTPPTTPKDLDHPSVPVQESQPGDLEDI</sequence>
<keyword evidence="5" id="KW-0732">Signal</keyword>
<dbReference type="InterPro" id="IPR008271">
    <property type="entry name" value="Ser/Thr_kinase_AS"/>
</dbReference>
<dbReference type="GO" id="GO:0036498">
    <property type="term" value="P:IRE1-mediated unfolded protein response"/>
    <property type="evidence" value="ECO:0007669"/>
    <property type="project" value="TreeGrafter"/>
</dbReference>
<dbReference type="SUPFAM" id="SSF56112">
    <property type="entry name" value="Protein kinase-like (PK-like)"/>
    <property type="match status" value="1"/>
</dbReference>
<protein>
    <submittedName>
        <fullName evidence="8">Serine/threonine-protein kinase ppk4</fullName>
    </submittedName>
</protein>
<dbReference type="PROSITE" id="PS51392">
    <property type="entry name" value="KEN"/>
    <property type="match status" value="1"/>
</dbReference>
<evidence type="ECO:0000313" key="9">
    <source>
        <dbReference type="Proteomes" id="UP000646548"/>
    </source>
</evidence>
<evidence type="ECO:0000256" key="5">
    <source>
        <dbReference type="SAM" id="SignalP"/>
    </source>
</evidence>
<comment type="caution">
    <text evidence="8">The sequence shown here is derived from an EMBL/GenBank/DDBJ whole genome shotgun (WGS) entry which is preliminary data.</text>
</comment>
<dbReference type="Gene3D" id="1.20.1440.180">
    <property type="entry name" value="KEN domain"/>
    <property type="match status" value="1"/>
</dbReference>
<dbReference type="Gene3D" id="1.10.510.10">
    <property type="entry name" value="Transferase(Phosphotransferase) domain 1"/>
    <property type="match status" value="1"/>
</dbReference>
<dbReference type="SMART" id="SM00248">
    <property type="entry name" value="ANK"/>
    <property type="match status" value="3"/>
</dbReference>
<dbReference type="PROSITE" id="PS50011">
    <property type="entry name" value="PROTEIN_KINASE_DOM"/>
    <property type="match status" value="1"/>
</dbReference>
<feature type="repeat" description="ANK" evidence="3">
    <location>
        <begin position="371"/>
        <end position="403"/>
    </location>
</feature>
<feature type="region of interest" description="Disordered" evidence="4">
    <location>
        <begin position="740"/>
        <end position="777"/>
    </location>
</feature>
<dbReference type="GO" id="GO:0051082">
    <property type="term" value="F:unfolded protein binding"/>
    <property type="evidence" value="ECO:0007669"/>
    <property type="project" value="TreeGrafter"/>
</dbReference>
<reference evidence="8" key="1">
    <citation type="journal article" name="BMC Genomics">
        <title>Long-read sequencing and de novo genome assembly of marine medaka (Oryzias melastigma).</title>
        <authorList>
            <person name="Liang P."/>
            <person name="Saqib H.S.A."/>
            <person name="Ni X."/>
            <person name="Shen Y."/>
        </authorList>
    </citation>
    <scope>NUCLEOTIDE SEQUENCE</scope>
    <source>
        <strain evidence="8">Bigg-433</strain>
    </source>
</reference>
<gene>
    <name evidence="8" type="ORF">FQA47_016912</name>
</gene>
<evidence type="ECO:0000256" key="4">
    <source>
        <dbReference type="SAM" id="MobiDB-lite"/>
    </source>
</evidence>
<feature type="compositionally biased region" description="Basic residues" evidence="4">
    <location>
        <begin position="746"/>
        <end position="758"/>
    </location>
</feature>
<dbReference type="InterPro" id="IPR002110">
    <property type="entry name" value="Ankyrin_rpt"/>
</dbReference>
<dbReference type="PANTHER" id="PTHR13954:SF28">
    <property type="match status" value="1"/>
</dbReference>